<dbReference type="RefSeq" id="WP_130093160.1">
    <property type="nucleotide sequence ID" value="NZ_SETE01000002.1"/>
</dbReference>
<sequence length="488" mass="54873">MKTIICTLFLIGIINISAQKNVFLEGSFWNETTTIAQVKNEIKNGNSPTEFSTFNFDATAYAILNNTPLATIQFLLNIEGNEVSKITHDARNYLMWAGYKGNYELVKILMESGSDIHIIDDKGNNLQTFTAMGGITDRRIYELYKKYELKLEAPNRDGGTVIHYLAQQANDIKAFDYFINNGLNIMSVDNEGSSVFHYASAQGNIELLNQLIAAGLDPKARNENNENALFFAAKGKRRFYNDLPVFEYLMKLGLDTKMSNNSENNLLHYVALGNKSAEVFSYLIKQNIDVQKINNEGNTPLMNAAERNNTVALSSLYELTKDKALVNEEGYSLLTYALRARNSGLAERVLKAGLDFEIVDKSGDNLITHLVDTFDDKDREFFEHYFMVLNGKKVEIQNKTIHLATAVESEYLVNILLKSGININAKNKDGITALQLAAMKGNHTEFLKFLISKGAEKGVKTDFDETVYDLARSNELLEGDLEFLKLQK</sequence>
<protein>
    <submittedName>
        <fullName evidence="4">Ankyrin repeat domain-containing protein</fullName>
    </submittedName>
</protein>
<comment type="caution">
    <text evidence="4">The sequence shown here is derived from an EMBL/GenBank/DDBJ whole genome shotgun (WGS) entry which is preliminary data.</text>
</comment>
<evidence type="ECO:0000256" key="2">
    <source>
        <dbReference type="ARBA" id="ARBA00023043"/>
    </source>
</evidence>
<dbReference type="PROSITE" id="PS50088">
    <property type="entry name" value="ANK_REPEAT"/>
    <property type="match status" value="4"/>
</dbReference>
<keyword evidence="1" id="KW-0677">Repeat</keyword>
<feature type="repeat" description="ANK" evidence="3">
    <location>
        <begin position="396"/>
        <end position="428"/>
    </location>
</feature>
<dbReference type="PANTHER" id="PTHR24198:SF165">
    <property type="entry name" value="ANKYRIN REPEAT-CONTAINING PROTEIN-RELATED"/>
    <property type="match status" value="1"/>
</dbReference>
<dbReference type="PROSITE" id="PS50297">
    <property type="entry name" value="ANK_REP_REGION"/>
    <property type="match status" value="3"/>
</dbReference>
<feature type="repeat" description="ANK" evidence="3">
    <location>
        <begin position="191"/>
        <end position="223"/>
    </location>
</feature>
<keyword evidence="5" id="KW-1185">Reference proteome</keyword>
<evidence type="ECO:0000313" key="5">
    <source>
        <dbReference type="Proteomes" id="UP000293952"/>
    </source>
</evidence>
<accession>A0A4Q4KP73</accession>
<dbReference type="InterPro" id="IPR036770">
    <property type="entry name" value="Ankyrin_rpt-contain_sf"/>
</dbReference>
<evidence type="ECO:0000256" key="3">
    <source>
        <dbReference type="PROSITE-ProRule" id="PRU00023"/>
    </source>
</evidence>
<evidence type="ECO:0000256" key="1">
    <source>
        <dbReference type="ARBA" id="ARBA00022737"/>
    </source>
</evidence>
<feature type="repeat" description="ANK" evidence="3">
    <location>
        <begin position="429"/>
        <end position="462"/>
    </location>
</feature>
<dbReference type="SMART" id="SM00248">
    <property type="entry name" value="ANK"/>
    <property type="match status" value="9"/>
</dbReference>
<proteinExistence type="predicted"/>
<feature type="repeat" description="ANK" evidence="3">
    <location>
        <begin position="89"/>
        <end position="121"/>
    </location>
</feature>
<dbReference type="Gene3D" id="1.25.40.20">
    <property type="entry name" value="Ankyrin repeat-containing domain"/>
    <property type="match status" value="2"/>
</dbReference>
<organism evidence="4 5">
    <name type="scientific">Brumimicrobium glaciale</name>
    <dbReference type="NCBI Taxonomy" id="200475"/>
    <lineage>
        <taxon>Bacteria</taxon>
        <taxon>Pseudomonadati</taxon>
        <taxon>Bacteroidota</taxon>
        <taxon>Flavobacteriia</taxon>
        <taxon>Flavobacteriales</taxon>
        <taxon>Crocinitomicaceae</taxon>
        <taxon>Brumimicrobium</taxon>
    </lineage>
</organism>
<dbReference type="InterPro" id="IPR002110">
    <property type="entry name" value="Ankyrin_rpt"/>
</dbReference>
<dbReference type="Proteomes" id="UP000293952">
    <property type="component" value="Unassembled WGS sequence"/>
</dbReference>
<gene>
    <name evidence="4" type="ORF">ERX46_07180</name>
</gene>
<dbReference type="SUPFAM" id="SSF48403">
    <property type="entry name" value="Ankyrin repeat"/>
    <property type="match status" value="2"/>
</dbReference>
<dbReference type="OrthoDB" id="2575953at2"/>
<dbReference type="PANTHER" id="PTHR24198">
    <property type="entry name" value="ANKYRIN REPEAT AND PROTEIN KINASE DOMAIN-CONTAINING PROTEIN"/>
    <property type="match status" value="1"/>
</dbReference>
<reference evidence="4 5" key="1">
    <citation type="submission" date="2019-02" db="EMBL/GenBank/DDBJ databases">
        <title>Genome sequence of the sea-ice species Brumimicrobium glaciale.</title>
        <authorList>
            <person name="Bowman J.P."/>
        </authorList>
    </citation>
    <scope>NUCLEOTIDE SEQUENCE [LARGE SCALE GENOMIC DNA]</scope>
    <source>
        <strain evidence="4 5">IC156</strain>
    </source>
</reference>
<evidence type="ECO:0000313" key="4">
    <source>
        <dbReference type="EMBL" id="RYM35152.1"/>
    </source>
</evidence>
<keyword evidence="2 3" id="KW-0040">ANK repeat</keyword>
<name>A0A4Q4KP73_9FLAO</name>
<dbReference type="Pfam" id="PF12796">
    <property type="entry name" value="Ank_2"/>
    <property type="match status" value="2"/>
</dbReference>
<dbReference type="AlphaFoldDB" id="A0A4Q4KP73"/>
<dbReference type="EMBL" id="SETE01000002">
    <property type="protein sequence ID" value="RYM35152.1"/>
    <property type="molecule type" value="Genomic_DNA"/>
</dbReference>